<dbReference type="Proteomes" id="UP000009282">
    <property type="component" value="Chromosome"/>
</dbReference>
<dbReference type="EMBL" id="CP003060">
    <property type="protein sequence ID" value="AEP29168.1"/>
    <property type="molecule type" value="Genomic_DNA"/>
</dbReference>
<name>G4QK46_GLANF</name>
<keyword evidence="2" id="KW-1185">Reference proteome</keyword>
<dbReference type="HOGENOM" id="CLU_3252175_0_0_6"/>
<protein>
    <submittedName>
        <fullName evidence="1">Uncharacterized protein</fullName>
    </submittedName>
</protein>
<organism evidence="1 2">
    <name type="scientific">Glaciecola nitratireducens (strain JCM 12485 / KCTC 12276 / FR1064)</name>
    <dbReference type="NCBI Taxonomy" id="1085623"/>
    <lineage>
        <taxon>Bacteria</taxon>
        <taxon>Pseudomonadati</taxon>
        <taxon>Pseudomonadota</taxon>
        <taxon>Gammaproteobacteria</taxon>
        <taxon>Alteromonadales</taxon>
        <taxon>Alteromonadaceae</taxon>
        <taxon>Brumicola</taxon>
    </lineage>
</organism>
<evidence type="ECO:0000313" key="2">
    <source>
        <dbReference type="Proteomes" id="UP000009282"/>
    </source>
</evidence>
<reference evidence="1 2" key="1">
    <citation type="journal article" date="2011" name="J. Bacteriol.">
        <title>Complete genome sequence of seawater bacterium Glaciecola nitratireducens FR1064T.</title>
        <authorList>
            <person name="Bian F."/>
            <person name="Qin Q.L."/>
            <person name="Xie B.B."/>
            <person name="Shu Y.L."/>
            <person name="Zhang X.Y."/>
            <person name="Yu Y."/>
            <person name="Chen B."/>
            <person name="Chen X.L."/>
            <person name="Zhou B.C."/>
            <person name="Zhang Y.Z."/>
        </authorList>
    </citation>
    <scope>NUCLEOTIDE SEQUENCE [LARGE SCALE GENOMIC DNA]</scope>
    <source>
        <strain evidence="2">JCM 12485 / KCTC 12276 / FR1064</strain>
    </source>
</reference>
<gene>
    <name evidence="1" type="ordered locus">GNIT_1031</name>
</gene>
<accession>G4QK46</accession>
<dbReference type="AlphaFoldDB" id="G4QK46"/>
<dbReference type="KEGG" id="gni:GNIT_1031"/>
<evidence type="ECO:0000313" key="1">
    <source>
        <dbReference type="EMBL" id="AEP29168.1"/>
    </source>
</evidence>
<sequence length="42" mass="4999">MRQLLRKIASFLIYISLAQTIINSAINRKLDMKLVRTDEHQR</sequence>
<proteinExistence type="predicted"/>